<organism evidence="2 3">
    <name type="scientific">Baudoinia panamericana (strain UAMH 10762)</name>
    <name type="common">Angels' share fungus</name>
    <name type="synonym">Baudoinia compniacensis (strain UAMH 10762)</name>
    <dbReference type="NCBI Taxonomy" id="717646"/>
    <lineage>
        <taxon>Eukaryota</taxon>
        <taxon>Fungi</taxon>
        <taxon>Dikarya</taxon>
        <taxon>Ascomycota</taxon>
        <taxon>Pezizomycotina</taxon>
        <taxon>Dothideomycetes</taxon>
        <taxon>Dothideomycetidae</taxon>
        <taxon>Mycosphaerellales</taxon>
        <taxon>Teratosphaeriaceae</taxon>
        <taxon>Baudoinia</taxon>
    </lineage>
</organism>
<feature type="region of interest" description="Disordered" evidence="1">
    <location>
        <begin position="52"/>
        <end position="82"/>
    </location>
</feature>
<accession>M2MPI1</accession>
<proteinExistence type="predicted"/>
<protein>
    <submittedName>
        <fullName evidence="2">Uncharacterized protein</fullName>
    </submittedName>
</protein>
<dbReference type="KEGG" id="bcom:BAUCODRAFT_119961"/>
<evidence type="ECO:0000313" key="3">
    <source>
        <dbReference type="Proteomes" id="UP000011761"/>
    </source>
</evidence>
<name>M2MPI1_BAUPA</name>
<dbReference type="AlphaFoldDB" id="M2MPI1"/>
<feature type="region of interest" description="Disordered" evidence="1">
    <location>
        <begin position="1"/>
        <end position="38"/>
    </location>
</feature>
<sequence length="82" mass="8640">MEPAKSTTSQAQESTFLSLTPFHSTAPVSETPNKTSLSPALENLEAIEPVAKVQRSGSDSSTSSTDSTTSGFLRLAPVDRVE</sequence>
<dbReference type="HOGENOM" id="CLU_2557932_0_0_1"/>
<evidence type="ECO:0000256" key="1">
    <source>
        <dbReference type="SAM" id="MobiDB-lite"/>
    </source>
</evidence>
<evidence type="ECO:0000313" key="2">
    <source>
        <dbReference type="EMBL" id="EMC98651.1"/>
    </source>
</evidence>
<feature type="compositionally biased region" description="Low complexity" evidence="1">
    <location>
        <begin position="56"/>
        <end position="71"/>
    </location>
</feature>
<dbReference type="RefSeq" id="XP_007673861.1">
    <property type="nucleotide sequence ID" value="XM_007675671.1"/>
</dbReference>
<dbReference type="GeneID" id="19107464"/>
<gene>
    <name evidence="2" type="ORF">BAUCODRAFT_119961</name>
</gene>
<dbReference type="EMBL" id="KB445552">
    <property type="protein sequence ID" value="EMC98651.1"/>
    <property type="molecule type" value="Genomic_DNA"/>
</dbReference>
<keyword evidence="3" id="KW-1185">Reference proteome</keyword>
<dbReference type="Proteomes" id="UP000011761">
    <property type="component" value="Unassembled WGS sequence"/>
</dbReference>
<reference evidence="2 3" key="1">
    <citation type="journal article" date="2012" name="PLoS Pathog.">
        <title>Diverse lifestyles and strategies of plant pathogenesis encoded in the genomes of eighteen Dothideomycetes fungi.</title>
        <authorList>
            <person name="Ohm R.A."/>
            <person name="Feau N."/>
            <person name="Henrissat B."/>
            <person name="Schoch C.L."/>
            <person name="Horwitz B.A."/>
            <person name="Barry K.W."/>
            <person name="Condon B.J."/>
            <person name="Copeland A.C."/>
            <person name="Dhillon B."/>
            <person name="Glaser F."/>
            <person name="Hesse C.N."/>
            <person name="Kosti I."/>
            <person name="LaButti K."/>
            <person name="Lindquist E.A."/>
            <person name="Lucas S."/>
            <person name="Salamov A.A."/>
            <person name="Bradshaw R.E."/>
            <person name="Ciuffetti L."/>
            <person name="Hamelin R.C."/>
            <person name="Kema G.H.J."/>
            <person name="Lawrence C."/>
            <person name="Scott J.A."/>
            <person name="Spatafora J.W."/>
            <person name="Turgeon B.G."/>
            <person name="de Wit P.J.G.M."/>
            <person name="Zhong S."/>
            <person name="Goodwin S.B."/>
            <person name="Grigoriev I.V."/>
        </authorList>
    </citation>
    <scope>NUCLEOTIDE SEQUENCE [LARGE SCALE GENOMIC DNA]</scope>
    <source>
        <strain evidence="2 3">UAMH 10762</strain>
    </source>
</reference>